<protein>
    <submittedName>
        <fullName evidence="1">DUF4258 domain-containing protein</fullName>
    </submittedName>
</protein>
<accession>A0AAJ5UIB8</accession>
<dbReference type="Proteomes" id="UP001211513">
    <property type="component" value="Chromosome"/>
</dbReference>
<name>A0AAJ5UIB8_XYLFS</name>
<proteinExistence type="predicted"/>
<gene>
    <name evidence="1" type="ORF">OK117_09780</name>
</gene>
<reference evidence="1" key="2">
    <citation type="submission" date="2022-10" db="EMBL/GenBank/DDBJ databases">
        <authorList>
            <person name="Landa B."/>
            <person name="Arias-Giraldo L.F."/>
            <person name="Roman-Ecija M."/>
            <person name="Velasco-Amo M.P."/>
            <person name="De La Fuente L."/>
            <person name="Marco-Noales E."/>
            <person name="Moralejo E."/>
        </authorList>
    </citation>
    <scope>NUCLEOTIDE SEQUENCE</scope>
    <source>
        <strain evidence="1">CFBP8073</strain>
    </source>
</reference>
<dbReference type="EMBL" id="CP109886">
    <property type="protein sequence ID" value="WCF27911.1"/>
    <property type="molecule type" value="Genomic_DNA"/>
</dbReference>
<dbReference type="RefSeq" id="WP_058565179.1">
    <property type="nucleotide sequence ID" value="NZ_CP109886.1"/>
</dbReference>
<dbReference type="Pfam" id="PF14076">
    <property type="entry name" value="DUF4258"/>
    <property type="match status" value="1"/>
</dbReference>
<evidence type="ECO:0000313" key="1">
    <source>
        <dbReference type="EMBL" id="WCF27911.1"/>
    </source>
</evidence>
<organism evidence="1 2">
    <name type="scientific">Xylella fastidiosa subsp. fastidiosa</name>
    <dbReference type="NCBI Taxonomy" id="644356"/>
    <lineage>
        <taxon>Bacteria</taxon>
        <taxon>Pseudomonadati</taxon>
        <taxon>Pseudomonadota</taxon>
        <taxon>Gammaproteobacteria</taxon>
        <taxon>Lysobacterales</taxon>
        <taxon>Lysobacteraceae</taxon>
        <taxon>Xylella</taxon>
    </lineage>
</organism>
<sequence length="84" mass="9436">MSAKKVVAFRLTEVAAKRLLAQISVDSANVIFTGHAVKQMKKRRITRIQVLNCLKKGSITEPPCLDHRGMWKATIERRTCGESI</sequence>
<reference evidence="1" key="1">
    <citation type="journal article" date="2022" name="Phytopathology">
        <title>Complete circularized genome resources of seven strains of Xylella fastidiosa subsp. fastidiosa using hybrid assembly reveals unknown plasmids.</title>
        <authorList>
            <person name="Velasco-Amo M.D.P."/>
            <person name="Arias-Giraldo L.F.F."/>
            <person name="Ecija M.R."/>
            <person name="De La Fuente L."/>
            <person name="Marco-Noales E."/>
            <person name="Moralejo E."/>
            <person name="Navas-Cort J.A."/>
            <person name="Landa B.B."/>
        </authorList>
    </citation>
    <scope>NUCLEOTIDE SEQUENCE</scope>
    <source>
        <strain evidence="1">CFBP8073</strain>
    </source>
</reference>
<evidence type="ECO:0000313" key="2">
    <source>
        <dbReference type="Proteomes" id="UP001211513"/>
    </source>
</evidence>
<dbReference type="InterPro" id="IPR025354">
    <property type="entry name" value="DUF4258"/>
</dbReference>
<dbReference type="AlphaFoldDB" id="A0AAJ5UIB8"/>